<keyword evidence="7" id="KW-0812">Transmembrane</keyword>
<sequence>MDFALIMLLILVGTGTLWGLDRWLWAAGRERRARALAEAGKTEEASLARKEPIYVEYARAFFPVILIVFFIRSFLVEPFRIPSGSMLPSLYIGDFILVNKFSYGVRLPVANNKILEAGQPKRGEVAVFRFPGNPSINYIKRVVGVPGDRILYKDKKLYINGTLMEQADARPYFFAPGGDARGEALRLTESLDGVKHDILTTDRPDNPLPEIVVPAGKYFVMGDNRDHSNDSRYWRFVPDQNLVGRAFLIWFSWDVAGQDKWFWERVVWNRIGNSIY</sequence>
<dbReference type="GO" id="GO:0016020">
    <property type="term" value="C:membrane"/>
    <property type="evidence" value="ECO:0007669"/>
    <property type="project" value="UniProtKB-SubCell"/>
</dbReference>
<dbReference type="InterPro" id="IPR019758">
    <property type="entry name" value="Pept_S26A_signal_pept_1_CS"/>
</dbReference>
<dbReference type="Pfam" id="PF10502">
    <property type="entry name" value="Peptidase_S26"/>
    <property type="match status" value="1"/>
</dbReference>
<dbReference type="PANTHER" id="PTHR43390">
    <property type="entry name" value="SIGNAL PEPTIDASE I"/>
    <property type="match status" value="1"/>
</dbReference>
<dbReference type="GO" id="GO:0004252">
    <property type="term" value="F:serine-type endopeptidase activity"/>
    <property type="evidence" value="ECO:0007669"/>
    <property type="project" value="InterPro"/>
</dbReference>
<comment type="caution">
    <text evidence="9">The sequence shown here is derived from an EMBL/GenBank/DDBJ whole genome shotgun (WGS) entry which is preliminary data.</text>
</comment>
<dbReference type="InterPro" id="IPR000223">
    <property type="entry name" value="Pept_S26A_signal_pept_1"/>
</dbReference>
<dbReference type="GO" id="GO:0006465">
    <property type="term" value="P:signal peptide processing"/>
    <property type="evidence" value="ECO:0007669"/>
    <property type="project" value="InterPro"/>
</dbReference>
<name>A0A1F6TYM9_9PROT</name>
<feature type="domain" description="Peptidase S26" evidence="8">
    <location>
        <begin position="55"/>
        <end position="251"/>
    </location>
</feature>
<keyword evidence="7" id="KW-0472">Membrane</keyword>
<accession>A0A1F6TYM9</accession>
<dbReference type="PROSITE" id="PS00761">
    <property type="entry name" value="SPASE_I_3"/>
    <property type="match status" value="1"/>
</dbReference>
<dbReference type="InterPro" id="IPR036286">
    <property type="entry name" value="LexA/Signal_pep-like_sf"/>
</dbReference>
<evidence type="ECO:0000256" key="5">
    <source>
        <dbReference type="ARBA" id="ARBA00022801"/>
    </source>
</evidence>
<dbReference type="PROSITE" id="PS00760">
    <property type="entry name" value="SPASE_I_2"/>
    <property type="match status" value="1"/>
</dbReference>
<dbReference type="Proteomes" id="UP000179037">
    <property type="component" value="Unassembled WGS sequence"/>
</dbReference>
<evidence type="ECO:0000259" key="8">
    <source>
        <dbReference type="Pfam" id="PF10502"/>
    </source>
</evidence>
<evidence type="ECO:0000256" key="7">
    <source>
        <dbReference type="RuleBase" id="RU362042"/>
    </source>
</evidence>
<proteinExistence type="inferred from homology"/>
<evidence type="ECO:0000256" key="4">
    <source>
        <dbReference type="ARBA" id="ARBA00019232"/>
    </source>
</evidence>
<dbReference type="EMBL" id="MFTC01000077">
    <property type="protein sequence ID" value="OGI50207.1"/>
    <property type="molecule type" value="Genomic_DNA"/>
</dbReference>
<keyword evidence="7" id="KW-1133">Transmembrane helix</keyword>
<gene>
    <name evidence="9" type="ORF">A3A87_07750</name>
</gene>
<dbReference type="GO" id="GO:0009003">
    <property type="term" value="F:signal peptidase activity"/>
    <property type="evidence" value="ECO:0007669"/>
    <property type="project" value="UniProtKB-EC"/>
</dbReference>
<feature type="active site" evidence="6">
    <location>
        <position position="140"/>
    </location>
</feature>
<organism evidence="9 10">
    <name type="scientific">Candidatus Muproteobacteria bacterium RIFCSPLOWO2_01_FULL_60_18</name>
    <dbReference type="NCBI Taxonomy" id="1817768"/>
    <lineage>
        <taxon>Bacteria</taxon>
        <taxon>Pseudomonadati</taxon>
        <taxon>Pseudomonadota</taxon>
        <taxon>Candidatus Muproteobacteria</taxon>
    </lineage>
</organism>
<dbReference type="EC" id="3.4.21.89" evidence="3 7"/>
<keyword evidence="5 7" id="KW-0378">Hydrolase</keyword>
<dbReference type="Gene3D" id="2.10.109.10">
    <property type="entry name" value="Umud Fragment, subunit A"/>
    <property type="match status" value="1"/>
</dbReference>
<dbReference type="CDD" id="cd06530">
    <property type="entry name" value="S26_SPase_I"/>
    <property type="match status" value="1"/>
</dbReference>
<dbReference type="InterPro" id="IPR019757">
    <property type="entry name" value="Pept_S26A_signal_pept_1_Lys-AS"/>
</dbReference>
<protein>
    <recommendedName>
        <fullName evidence="4 7">Signal peptidase I</fullName>
        <ecNumber evidence="3 7">3.4.21.89</ecNumber>
    </recommendedName>
</protein>
<dbReference type="STRING" id="1817768.A3A87_07750"/>
<evidence type="ECO:0000256" key="1">
    <source>
        <dbReference type="ARBA" id="ARBA00000677"/>
    </source>
</evidence>
<evidence type="ECO:0000256" key="6">
    <source>
        <dbReference type="PIRSR" id="PIRSR600223-1"/>
    </source>
</evidence>
<comment type="similarity">
    <text evidence="2 7">Belongs to the peptidase S26 family.</text>
</comment>
<dbReference type="PANTHER" id="PTHR43390:SF1">
    <property type="entry name" value="CHLOROPLAST PROCESSING PEPTIDASE"/>
    <property type="match status" value="1"/>
</dbReference>
<evidence type="ECO:0000256" key="2">
    <source>
        <dbReference type="ARBA" id="ARBA00009370"/>
    </source>
</evidence>
<comment type="catalytic activity">
    <reaction evidence="1 7">
        <text>Cleavage of hydrophobic, N-terminal signal or leader sequences from secreted and periplasmic proteins.</text>
        <dbReference type="EC" id="3.4.21.89"/>
    </reaction>
</comment>
<keyword evidence="7" id="KW-0645">Protease</keyword>
<dbReference type="AlphaFoldDB" id="A0A1F6TYM9"/>
<dbReference type="SUPFAM" id="SSF51306">
    <property type="entry name" value="LexA/Signal peptidase"/>
    <property type="match status" value="1"/>
</dbReference>
<dbReference type="PRINTS" id="PR00727">
    <property type="entry name" value="LEADERPTASE"/>
</dbReference>
<reference evidence="9 10" key="1">
    <citation type="journal article" date="2016" name="Nat. Commun.">
        <title>Thousands of microbial genomes shed light on interconnected biogeochemical processes in an aquifer system.</title>
        <authorList>
            <person name="Anantharaman K."/>
            <person name="Brown C.T."/>
            <person name="Hug L.A."/>
            <person name="Sharon I."/>
            <person name="Castelle C.J."/>
            <person name="Probst A.J."/>
            <person name="Thomas B.C."/>
            <person name="Singh A."/>
            <person name="Wilkins M.J."/>
            <person name="Karaoz U."/>
            <person name="Brodie E.L."/>
            <person name="Williams K.H."/>
            <person name="Hubbard S.S."/>
            <person name="Banfield J.F."/>
        </authorList>
    </citation>
    <scope>NUCLEOTIDE SEQUENCE [LARGE SCALE GENOMIC DNA]</scope>
</reference>
<evidence type="ECO:0000256" key="3">
    <source>
        <dbReference type="ARBA" id="ARBA00013208"/>
    </source>
</evidence>
<feature type="active site" evidence="6">
    <location>
        <position position="85"/>
    </location>
</feature>
<dbReference type="NCBIfam" id="TIGR02227">
    <property type="entry name" value="sigpep_I_bact"/>
    <property type="match status" value="1"/>
</dbReference>
<dbReference type="InterPro" id="IPR019533">
    <property type="entry name" value="Peptidase_S26"/>
</dbReference>
<evidence type="ECO:0000313" key="10">
    <source>
        <dbReference type="Proteomes" id="UP000179037"/>
    </source>
</evidence>
<evidence type="ECO:0000313" key="9">
    <source>
        <dbReference type="EMBL" id="OGI50207.1"/>
    </source>
</evidence>
<comment type="subcellular location">
    <subcellularLocation>
        <location evidence="7">Membrane</location>
        <topology evidence="7">Single-pass type II membrane protein</topology>
    </subcellularLocation>
</comment>
<feature type="transmembrane region" description="Helical" evidence="7">
    <location>
        <begin position="57"/>
        <end position="76"/>
    </location>
</feature>